<dbReference type="PANTHER" id="PTHR42778:SF1">
    <property type="entry name" value="2-AMINOETHYLPHOSPHONATE--PYRUVATE TRANSAMINASE"/>
    <property type="match status" value="1"/>
</dbReference>
<dbReference type="Pfam" id="PF00266">
    <property type="entry name" value="Aminotran_5"/>
    <property type="match status" value="1"/>
</dbReference>
<feature type="modified residue" description="N6-(pyridoxal phosphate)lysine" evidence="7 9">
    <location>
        <position position="196"/>
    </location>
</feature>
<comment type="caution">
    <text evidence="11">The sequence shown here is derived from an EMBL/GenBank/DDBJ whole genome shotgun (WGS) entry which is preliminary data.</text>
</comment>
<evidence type="ECO:0000256" key="9">
    <source>
        <dbReference type="PIRSR" id="PIRSR000524-50"/>
    </source>
</evidence>
<dbReference type="STRING" id="1654360.EA58_12030"/>
<feature type="domain" description="Aminotransferase class V" evidence="10">
    <location>
        <begin position="41"/>
        <end position="307"/>
    </location>
</feature>
<proteinExistence type="inferred from homology"/>
<dbReference type="RefSeq" id="WP_036752718.1">
    <property type="nucleotide sequence ID" value="NZ_JAGSGC010000010.1"/>
</dbReference>
<dbReference type="InterPro" id="IPR012703">
    <property type="entry name" value="NH2EtPonate_pyrv_transaminase"/>
</dbReference>
<dbReference type="Proteomes" id="UP000027192">
    <property type="component" value="Unassembled WGS sequence"/>
</dbReference>
<keyword evidence="4 7" id="KW-0663">Pyridoxal phosphate</keyword>
<organism evidence="11 12">
    <name type="scientific">Photobacterium galatheae</name>
    <dbReference type="NCBI Taxonomy" id="1654360"/>
    <lineage>
        <taxon>Bacteria</taxon>
        <taxon>Pseudomonadati</taxon>
        <taxon>Pseudomonadota</taxon>
        <taxon>Gammaproteobacteria</taxon>
        <taxon>Vibrionales</taxon>
        <taxon>Vibrionaceae</taxon>
        <taxon>Photobacterium</taxon>
    </lineage>
</organism>
<dbReference type="NCBIfam" id="NF010006">
    <property type="entry name" value="PRK13479.1"/>
    <property type="match status" value="1"/>
</dbReference>
<dbReference type="NCBIfam" id="TIGR03301">
    <property type="entry name" value="PhnW-AepZ"/>
    <property type="match status" value="1"/>
</dbReference>
<dbReference type="HAMAP" id="MF_01376">
    <property type="entry name" value="PhnW_aminotrans_5"/>
    <property type="match status" value="1"/>
</dbReference>
<keyword evidence="5 7" id="KW-0670">Pyruvate</keyword>
<dbReference type="AlphaFoldDB" id="A0A066RLH3"/>
<evidence type="ECO:0000313" key="12">
    <source>
        <dbReference type="Proteomes" id="UP000027192"/>
    </source>
</evidence>
<accession>A0A066RLH3</accession>
<dbReference type="NCBIfam" id="TIGR02326">
    <property type="entry name" value="transamin_PhnW"/>
    <property type="match status" value="1"/>
</dbReference>
<comment type="cofactor">
    <cofactor evidence="1 7 9">
        <name>pyridoxal 5'-phosphate</name>
        <dbReference type="ChEBI" id="CHEBI:597326"/>
    </cofactor>
</comment>
<keyword evidence="2 7" id="KW-0032">Aminotransferase</keyword>
<dbReference type="EMBL" id="JMIB01000023">
    <property type="protein sequence ID" value="KDM91295.1"/>
    <property type="molecule type" value="Genomic_DNA"/>
</dbReference>
<dbReference type="InterPro" id="IPR015421">
    <property type="entry name" value="PyrdxlP-dep_Trfase_major"/>
</dbReference>
<dbReference type="InterPro" id="IPR015422">
    <property type="entry name" value="PyrdxlP-dep_Trfase_small"/>
</dbReference>
<dbReference type="Gene3D" id="3.90.1150.10">
    <property type="entry name" value="Aspartate Aminotransferase, domain 1"/>
    <property type="match status" value="1"/>
</dbReference>
<dbReference type="InterPro" id="IPR024169">
    <property type="entry name" value="SP_NH2Trfase/AEP_transaminase"/>
</dbReference>
<dbReference type="OrthoDB" id="9766472at2"/>
<evidence type="ECO:0000259" key="10">
    <source>
        <dbReference type="Pfam" id="PF00266"/>
    </source>
</evidence>
<keyword evidence="3 7" id="KW-0808">Transferase</keyword>
<reference evidence="11 12" key="1">
    <citation type="submission" date="2014-04" db="EMBL/GenBank/DDBJ databases">
        <title>Draft genome sequence of Photobacterium halotolerans S2753: a solonamide, ngercheumicin and holomycin producer.</title>
        <authorList>
            <person name="Machado H.R."/>
            <person name="Gram L."/>
        </authorList>
    </citation>
    <scope>NUCLEOTIDE SEQUENCE [LARGE SCALE GENOMIC DNA]</scope>
    <source>
        <strain evidence="11 12">S2753</strain>
    </source>
</reference>
<dbReference type="EC" id="2.6.1.37" evidence="7"/>
<comment type="subunit">
    <text evidence="7">Homodimer.</text>
</comment>
<name>A0A066RLH3_9GAMM</name>
<protein>
    <recommendedName>
        <fullName evidence="7">2-aminoethylphosphonate--pyruvate transaminase</fullName>
        <ecNumber evidence="7">2.6.1.37</ecNumber>
    </recommendedName>
    <alternativeName>
        <fullName evidence="7">2-aminoethylphosphonate aminotransferase</fullName>
    </alternativeName>
    <alternativeName>
        <fullName evidence="7">AEP transaminase</fullName>
        <shortName evidence="7">AEPT</shortName>
    </alternativeName>
</protein>
<keyword evidence="12" id="KW-1185">Reference proteome</keyword>
<evidence type="ECO:0000256" key="8">
    <source>
        <dbReference type="PIRSR" id="PIRSR000524-1"/>
    </source>
</evidence>
<dbReference type="GO" id="GO:0019700">
    <property type="term" value="P:organic phosphonate catabolic process"/>
    <property type="evidence" value="ECO:0007669"/>
    <property type="project" value="UniProtKB-UniRule"/>
</dbReference>
<evidence type="ECO:0000256" key="7">
    <source>
        <dbReference type="HAMAP-Rule" id="MF_01376"/>
    </source>
</evidence>
<evidence type="ECO:0000256" key="2">
    <source>
        <dbReference type="ARBA" id="ARBA00022576"/>
    </source>
</evidence>
<evidence type="ECO:0000256" key="3">
    <source>
        <dbReference type="ARBA" id="ARBA00022679"/>
    </source>
</evidence>
<dbReference type="PIRSF" id="PIRSF000524">
    <property type="entry name" value="SPT"/>
    <property type="match status" value="1"/>
</dbReference>
<evidence type="ECO:0000256" key="6">
    <source>
        <dbReference type="ARBA" id="ARBA00049460"/>
    </source>
</evidence>
<dbReference type="InterPro" id="IPR000192">
    <property type="entry name" value="Aminotrans_V_dom"/>
</dbReference>
<evidence type="ECO:0000256" key="4">
    <source>
        <dbReference type="ARBA" id="ARBA00022898"/>
    </source>
</evidence>
<feature type="binding site" evidence="8">
    <location>
        <position position="342"/>
    </location>
    <ligand>
        <name>substrate</name>
    </ligand>
</feature>
<evidence type="ECO:0000313" key="11">
    <source>
        <dbReference type="EMBL" id="KDM91295.1"/>
    </source>
</evidence>
<dbReference type="InterPro" id="IPR015424">
    <property type="entry name" value="PyrdxlP-dep_Trfase"/>
</dbReference>
<dbReference type="GO" id="GO:0047304">
    <property type="term" value="F:2-aminoethylphosphonate-pyruvate transaminase activity"/>
    <property type="evidence" value="ECO:0007669"/>
    <property type="project" value="UniProtKB-UniRule"/>
</dbReference>
<sequence>MANSENQYLLLTPGPLTTTRTVREAMLQDWCTWDDDYNVDVVQQIRQQLVEIATSHSGYTSVLMQGSGTASVEATLGSVIPADGKLLVINNGAYGARIAQIAQVLNIPHQNWDLGEISQPDLNVLDQRLRDDSDITHVAMVHCETTTGMLNPVESVAQRVKAAGKVMILDAMSSFGGIPMDIGALGIDFLISSANKCIQGVPGFGFVIARSALLAGCQGRARSVSLDLYDQWQCMEVNHGKWRFTSPTHTVRAFAQALTELAQEGGVSARHQRYHTNQTMLVAGMQKLGFSCLLDEALHSPIITSFYSPESPSYNFKRFYDRLKARGFVIYPGKVSDADCFRIGNIGDVHPVDIERLLKAIADSMYWTTEAAETGVQA</sequence>
<dbReference type="SUPFAM" id="SSF53383">
    <property type="entry name" value="PLP-dependent transferases"/>
    <property type="match status" value="1"/>
</dbReference>
<dbReference type="Gene3D" id="3.40.640.10">
    <property type="entry name" value="Type I PLP-dependent aspartate aminotransferase-like (Major domain)"/>
    <property type="match status" value="1"/>
</dbReference>
<comment type="similarity">
    <text evidence="7">Belongs to the class-V pyridoxal-phosphate-dependent aminotransferase family. PhnW subfamily.</text>
</comment>
<gene>
    <name evidence="7" type="primary">phnW</name>
    <name evidence="11" type="ORF">EA58_12030</name>
</gene>
<evidence type="ECO:0000256" key="1">
    <source>
        <dbReference type="ARBA" id="ARBA00001933"/>
    </source>
</evidence>
<evidence type="ECO:0000256" key="5">
    <source>
        <dbReference type="ARBA" id="ARBA00023317"/>
    </source>
</evidence>
<comment type="catalytic activity">
    <reaction evidence="6 7">
        <text>(2-aminoethyl)phosphonate + pyruvate = phosphonoacetaldehyde + L-alanine</text>
        <dbReference type="Rhea" id="RHEA:17021"/>
        <dbReference type="ChEBI" id="CHEBI:15361"/>
        <dbReference type="ChEBI" id="CHEBI:57418"/>
        <dbReference type="ChEBI" id="CHEBI:57972"/>
        <dbReference type="ChEBI" id="CHEBI:58383"/>
        <dbReference type="EC" id="2.6.1.37"/>
    </reaction>
</comment>
<dbReference type="PANTHER" id="PTHR42778">
    <property type="entry name" value="2-AMINOETHYLPHOSPHONATE--PYRUVATE TRANSAMINASE"/>
    <property type="match status" value="1"/>
</dbReference>
<comment type="function">
    <text evidence="7">Involved in phosphonate degradation.</text>
</comment>